<protein>
    <submittedName>
        <fullName evidence="2">Uncharacterized protein</fullName>
    </submittedName>
</protein>
<accession>A0AAE0F8R0</accession>
<sequence length="1045" mass="114963">MFSYRTFSSAAIAQKFLQSTEGPPSDKRPQKSSDASGNGKRKRCDAVQSTAPPAPPAPNGATQKDKKDKKNKKDKKDKKEKKDKKRKYENGGSQQPPAEPASESGSARVPPGTTVGSSSSQIAVRPEQGELGSQPLPAPVPISTSPSTLTSTSAELEVARKVREEARLMLGTSQWSLSDIQLYELHRRMGNERTKLSEVAQLYRIIQNNRAGASTCSSTNWEKWCHVPVSEILQQGAKQEQTIVSFEGPDWKDRRNTNKTEYFTDHAQLKPLVDITAGQLKLLGVRDFVPNEHGLSKCSPTSAQLVQILILLSDLPRTVLVRSNLLASKQTTRVVTEDRDSAPNIDIVSAPPGTGKTGVTIEAALALFRGVLLARIMKESRSWSKSVRNISPLGFHLVNPDLTELAPCNLLILVAPDNVAGYWLKNLQHACSGVDTERYTIYPKNEGDAFLESKMKVLIDEHTHTVESYLRDEEQIPRKTLILRMTPTKFSEFLAKPPSIVWPLVVFDEFTAHCGSMGVNATRPACKHLWGISATPTTIVHAFHGKSGKNPFKHLLGNIFLHAETEPIDPMDGPKHFRATPEKCQDILACNLNVSLINAFPPDVLRRTIENVLPMMPAGVDYFATHAPGCSARAALLHKIPAPPNAPTRKIKVIDCSQAGACKLLQKDIGFHDRETDQVGDFFTGQSVLRWRQPTSDHQLLPVWGTDGLIQQLVNAQGTYINTGATDPVTDEWFKNTYQLLDQPPNVLDPASPLTSISDTENYACSLCCCVVNLTQLRGHFWSRHHYDASTNRIKCPGCFQALRMPEPTFKADSATSPDISTALADKISIKSPAYAAVVYTALADAIQNYETRNIVIFCDPPRVTPLLTNICESLRQNAVPVDFHALSDKIPGTGSTKAGQKGGILDWFHKPLEKRPTGEARILLLDATANDQKNEQTHGLNLATTKFMMVMNTRVNNAQQALARALRAAPIQEGVPTKKLRLAILCEPLKHEASSYLQPSAATAPALPPRCSSPTYLSPSKETDDEMKEADIEVDYDSDTFIEE</sequence>
<keyword evidence="3" id="KW-1185">Reference proteome</keyword>
<name>A0AAE0F8R0_9CHLO</name>
<dbReference type="SUPFAM" id="SSF52540">
    <property type="entry name" value="P-loop containing nucleoside triphosphate hydrolases"/>
    <property type="match status" value="1"/>
</dbReference>
<comment type="caution">
    <text evidence="2">The sequence shown here is derived from an EMBL/GenBank/DDBJ whole genome shotgun (WGS) entry which is preliminary data.</text>
</comment>
<evidence type="ECO:0000256" key="1">
    <source>
        <dbReference type="SAM" id="MobiDB-lite"/>
    </source>
</evidence>
<evidence type="ECO:0000313" key="2">
    <source>
        <dbReference type="EMBL" id="KAK3255118.1"/>
    </source>
</evidence>
<evidence type="ECO:0000313" key="3">
    <source>
        <dbReference type="Proteomes" id="UP001190700"/>
    </source>
</evidence>
<dbReference type="InterPro" id="IPR027417">
    <property type="entry name" value="P-loop_NTPase"/>
</dbReference>
<organism evidence="2 3">
    <name type="scientific">Cymbomonas tetramitiformis</name>
    <dbReference type="NCBI Taxonomy" id="36881"/>
    <lineage>
        <taxon>Eukaryota</taxon>
        <taxon>Viridiplantae</taxon>
        <taxon>Chlorophyta</taxon>
        <taxon>Pyramimonadophyceae</taxon>
        <taxon>Pyramimonadales</taxon>
        <taxon>Pyramimonadaceae</taxon>
        <taxon>Cymbomonas</taxon>
    </lineage>
</organism>
<feature type="compositionally biased region" description="Acidic residues" evidence="1">
    <location>
        <begin position="1024"/>
        <end position="1045"/>
    </location>
</feature>
<dbReference type="Gene3D" id="3.40.50.300">
    <property type="entry name" value="P-loop containing nucleotide triphosphate hydrolases"/>
    <property type="match status" value="1"/>
</dbReference>
<feature type="region of interest" description="Disordered" evidence="1">
    <location>
        <begin position="1001"/>
        <end position="1045"/>
    </location>
</feature>
<feature type="region of interest" description="Disordered" evidence="1">
    <location>
        <begin position="15"/>
        <end position="139"/>
    </location>
</feature>
<dbReference type="AlphaFoldDB" id="A0AAE0F8R0"/>
<reference evidence="2 3" key="1">
    <citation type="journal article" date="2015" name="Genome Biol. Evol.">
        <title>Comparative Genomics of a Bacterivorous Green Alga Reveals Evolutionary Causalities and Consequences of Phago-Mixotrophic Mode of Nutrition.</title>
        <authorList>
            <person name="Burns J.A."/>
            <person name="Paasch A."/>
            <person name="Narechania A."/>
            <person name="Kim E."/>
        </authorList>
    </citation>
    <scope>NUCLEOTIDE SEQUENCE [LARGE SCALE GENOMIC DNA]</scope>
    <source>
        <strain evidence="2 3">PLY_AMNH</strain>
    </source>
</reference>
<proteinExistence type="predicted"/>
<dbReference type="Proteomes" id="UP001190700">
    <property type="component" value="Unassembled WGS sequence"/>
</dbReference>
<feature type="compositionally biased region" description="Basic residues" evidence="1">
    <location>
        <begin position="69"/>
        <end position="87"/>
    </location>
</feature>
<dbReference type="EMBL" id="LGRX02022860">
    <property type="protein sequence ID" value="KAK3255118.1"/>
    <property type="molecule type" value="Genomic_DNA"/>
</dbReference>
<gene>
    <name evidence="2" type="ORF">CYMTET_35591</name>
</gene>